<feature type="domain" description="CBS" evidence="14">
    <location>
        <begin position="665"/>
        <end position="725"/>
    </location>
</feature>
<accession>A0AAW1PDR5</accession>
<dbReference type="PANTHER" id="PTHR11689">
    <property type="entry name" value="CHLORIDE CHANNEL PROTEIN CLC FAMILY MEMBER"/>
    <property type="match status" value="1"/>
</dbReference>
<dbReference type="Pfam" id="PF00571">
    <property type="entry name" value="CBS"/>
    <property type="match status" value="2"/>
</dbReference>
<feature type="transmembrane region" description="Helical" evidence="12">
    <location>
        <begin position="527"/>
        <end position="551"/>
    </location>
</feature>
<dbReference type="AlphaFoldDB" id="A0AAW1PDR5"/>
<dbReference type="CDD" id="cd04591">
    <property type="entry name" value="CBS_pair_voltage-gated_CLC_euk_bac"/>
    <property type="match status" value="1"/>
</dbReference>
<dbReference type="InterPro" id="IPR014743">
    <property type="entry name" value="Cl-channel_core"/>
</dbReference>
<dbReference type="GO" id="GO:0016020">
    <property type="term" value="C:membrane"/>
    <property type="evidence" value="ECO:0007669"/>
    <property type="project" value="UniProtKB-SubCell"/>
</dbReference>
<keyword evidence="5" id="KW-0677">Repeat</keyword>
<name>A0AAW1PDR5_9CHLO</name>
<dbReference type="EMBL" id="JALJOQ010000038">
    <property type="protein sequence ID" value="KAK9806419.1"/>
    <property type="molecule type" value="Genomic_DNA"/>
</dbReference>
<feature type="transmembrane region" description="Helical" evidence="12">
    <location>
        <begin position="571"/>
        <end position="591"/>
    </location>
</feature>
<evidence type="ECO:0000256" key="8">
    <source>
        <dbReference type="ARBA" id="ARBA00023122"/>
    </source>
</evidence>
<feature type="transmembrane region" description="Helical" evidence="12">
    <location>
        <begin position="178"/>
        <end position="197"/>
    </location>
</feature>
<organism evidence="15 16">
    <name type="scientific">Symbiochloris irregularis</name>
    <dbReference type="NCBI Taxonomy" id="706552"/>
    <lineage>
        <taxon>Eukaryota</taxon>
        <taxon>Viridiplantae</taxon>
        <taxon>Chlorophyta</taxon>
        <taxon>core chlorophytes</taxon>
        <taxon>Trebouxiophyceae</taxon>
        <taxon>Trebouxiales</taxon>
        <taxon>Trebouxiaceae</taxon>
        <taxon>Symbiochloris</taxon>
    </lineage>
</organism>
<evidence type="ECO:0000256" key="4">
    <source>
        <dbReference type="ARBA" id="ARBA00022692"/>
    </source>
</evidence>
<dbReference type="InterPro" id="IPR001807">
    <property type="entry name" value="ClC"/>
</dbReference>
<feature type="domain" description="CBS" evidence="14">
    <location>
        <begin position="787"/>
        <end position="843"/>
    </location>
</feature>
<feature type="transmembrane region" description="Helical" evidence="12">
    <location>
        <begin position="253"/>
        <end position="278"/>
    </location>
</feature>
<feature type="transmembrane region" description="Helical" evidence="12">
    <location>
        <begin position="290"/>
        <end position="314"/>
    </location>
</feature>
<dbReference type="Proteomes" id="UP001465755">
    <property type="component" value="Unassembled WGS sequence"/>
</dbReference>
<keyword evidence="6 12" id="KW-1133">Transmembrane helix</keyword>
<dbReference type="SUPFAM" id="SSF81340">
    <property type="entry name" value="Clc chloride channel"/>
    <property type="match status" value="1"/>
</dbReference>
<dbReference type="SUPFAM" id="SSF54631">
    <property type="entry name" value="CBS-domain pair"/>
    <property type="match status" value="1"/>
</dbReference>
<evidence type="ECO:0000256" key="2">
    <source>
        <dbReference type="ARBA" id="ARBA00009476"/>
    </source>
</evidence>
<feature type="transmembrane region" description="Helical" evidence="12">
    <location>
        <begin position="499"/>
        <end position="520"/>
    </location>
</feature>
<keyword evidence="7 12" id="KW-0406">Ion transport</keyword>
<feature type="region of interest" description="Disordered" evidence="13">
    <location>
        <begin position="854"/>
        <end position="889"/>
    </location>
</feature>
<feature type="transmembrane region" description="Helical" evidence="12">
    <location>
        <begin position="133"/>
        <end position="158"/>
    </location>
</feature>
<keyword evidence="16" id="KW-1185">Reference proteome</keyword>
<dbReference type="InterPro" id="IPR051280">
    <property type="entry name" value="Cl-channel/antiporter"/>
</dbReference>
<dbReference type="InterPro" id="IPR046342">
    <property type="entry name" value="CBS_dom_sf"/>
</dbReference>
<evidence type="ECO:0000313" key="15">
    <source>
        <dbReference type="EMBL" id="KAK9806419.1"/>
    </source>
</evidence>
<evidence type="ECO:0000256" key="7">
    <source>
        <dbReference type="ARBA" id="ARBA00023065"/>
    </source>
</evidence>
<evidence type="ECO:0000256" key="13">
    <source>
        <dbReference type="SAM" id="MobiDB-lite"/>
    </source>
</evidence>
<evidence type="ECO:0000259" key="14">
    <source>
        <dbReference type="PROSITE" id="PS51371"/>
    </source>
</evidence>
<evidence type="ECO:0000256" key="6">
    <source>
        <dbReference type="ARBA" id="ARBA00022989"/>
    </source>
</evidence>
<evidence type="ECO:0000313" key="16">
    <source>
        <dbReference type="Proteomes" id="UP001465755"/>
    </source>
</evidence>
<feature type="transmembrane region" description="Helical" evidence="12">
    <location>
        <begin position="612"/>
        <end position="634"/>
    </location>
</feature>
<evidence type="ECO:0000256" key="3">
    <source>
        <dbReference type="ARBA" id="ARBA00022448"/>
    </source>
</evidence>
<evidence type="ECO:0000256" key="9">
    <source>
        <dbReference type="ARBA" id="ARBA00023136"/>
    </source>
</evidence>
<evidence type="ECO:0000256" key="10">
    <source>
        <dbReference type="ARBA" id="ARBA00023214"/>
    </source>
</evidence>
<keyword evidence="4 12" id="KW-0812">Transmembrane</keyword>
<dbReference type="Gene3D" id="1.10.3080.10">
    <property type="entry name" value="Clc chloride channel"/>
    <property type="match status" value="1"/>
</dbReference>
<evidence type="ECO:0000256" key="12">
    <source>
        <dbReference type="RuleBase" id="RU361221"/>
    </source>
</evidence>
<dbReference type="Gene3D" id="3.10.580.10">
    <property type="entry name" value="CBS-domain"/>
    <property type="match status" value="2"/>
</dbReference>
<sequence length="889" mass="94931">MTREANLLTAPTVPLLASDANASVGGGGGPELEGGRTTYDYTAFAAQPDESTSYASDAEEQIARRWNRSWIDVLRRFIGGGYDVESAAAHHHYTREERQRLNNHESIDYLPPNSAVFRSWLARQPHKRQWDRWFMMGSIGVSVGLIGYLLFLCINILAEGKYYVVRWLLQHTNAGVAWLFDMAYSVTLVFVSSWTVVTLAPQASGAGVAEVMAYLNGCLIPKVFNVRTLGVKFISCALAVGSGLPVGPEGPMVHIGAMVAAALSQGHSTTMGFSTGLFKRFQNPKDKRDFVTAGTAVGIATAFGAPIGGLLFAFEENTLLRGDTYFGLFDGSASTIVFEVQTQLANHMAAMAPAVVIGVICGLLAIVFTVINLKVARMRRVILKGRKRWRMAEPCILMALFVTLGMFLPLAFPCVPTSCFIQQGQAQPVCPAGTTDVQRVVESDLELYTCRQGIPQADLPAHVGNGTIPTSYNELATLLTVTGEKTIRHLLSRGTHREFGYASLIVMLLVYFAGAVWASGSAIASGLFVPMLVIGSCIGRIVGIAAVDIAASHGFGSPGAPAGVFMAPSPWAWVDPGAFALIGAGAFMGGVTRLTTSLAVIMMEVSNDVRMLLPLLIGILVAKWVADAATHSLYHALLEVACVPFLPPAPTTSVSMDLLPVSAIMASPVVALPKEVSLGELRDVLRDSRHHGFPVVQPTPNGMVLVGIVVREQLMVLLRRALVPGGVEALHDDVIPYEELNRQVVTAAARSLVSEQQLAVLQGRDAAGLQAGNAQAFEGVVDLGPYTNTSACCVGEAFSIERAHMLFKALGLRHLAVVDASQHVKGIITRKDLLGYKLEDAAAKALAAGAVSPDSFTQPHFRGLQRESTNSGSARGRGLHGSQSLDAVF</sequence>
<feature type="transmembrane region" description="Helical" evidence="12">
    <location>
        <begin position="229"/>
        <end position="247"/>
    </location>
</feature>
<evidence type="ECO:0000256" key="11">
    <source>
        <dbReference type="PROSITE-ProRule" id="PRU00703"/>
    </source>
</evidence>
<dbReference type="Pfam" id="PF00654">
    <property type="entry name" value="Voltage_CLC"/>
    <property type="match status" value="1"/>
</dbReference>
<dbReference type="GO" id="GO:0005254">
    <property type="term" value="F:chloride channel activity"/>
    <property type="evidence" value="ECO:0007669"/>
    <property type="project" value="UniProtKB-UniRule"/>
</dbReference>
<keyword evidence="3 12" id="KW-0813">Transport</keyword>
<keyword evidence="10 12" id="KW-0868">Chloride</keyword>
<comment type="similarity">
    <text evidence="2 12">Belongs to the chloride channel (TC 2.A.49) family.</text>
</comment>
<dbReference type="PRINTS" id="PR00762">
    <property type="entry name" value="CLCHANNEL"/>
</dbReference>
<protein>
    <recommendedName>
        <fullName evidence="12">Chloride channel protein</fullName>
    </recommendedName>
</protein>
<comment type="caution">
    <text evidence="15">The sequence shown here is derived from an EMBL/GenBank/DDBJ whole genome shotgun (WGS) entry which is preliminary data.</text>
</comment>
<keyword evidence="8 11" id="KW-0129">CBS domain</keyword>
<evidence type="ECO:0000256" key="5">
    <source>
        <dbReference type="ARBA" id="ARBA00022737"/>
    </source>
</evidence>
<dbReference type="SMART" id="SM00116">
    <property type="entry name" value="CBS"/>
    <property type="match status" value="2"/>
</dbReference>
<comment type="subcellular location">
    <subcellularLocation>
        <location evidence="1 12">Membrane</location>
        <topology evidence="1 12">Multi-pass membrane protein</topology>
    </subcellularLocation>
</comment>
<evidence type="ECO:0000256" key="1">
    <source>
        <dbReference type="ARBA" id="ARBA00004141"/>
    </source>
</evidence>
<dbReference type="InterPro" id="IPR000644">
    <property type="entry name" value="CBS_dom"/>
</dbReference>
<reference evidence="15 16" key="1">
    <citation type="journal article" date="2024" name="Nat. Commun.">
        <title>Phylogenomics reveals the evolutionary origins of lichenization in chlorophyte algae.</title>
        <authorList>
            <person name="Puginier C."/>
            <person name="Libourel C."/>
            <person name="Otte J."/>
            <person name="Skaloud P."/>
            <person name="Haon M."/>
            <person name="Grisel S."/>
            <person name="Petersen M."/>
            <person name="Berrin J.G."/>
            <person name="Delaux P.M."/>
            <person name="Dal Grande F."/>
            <person name="Keller J."/>
        </authorList>
    </citation>
    <scope>NUCLEOTIDE SEQUENCE [LARGE SCALE GENOMIC DNA]</scope>
    <source>
        <strain evidence="15 16">SAG 2036</strain>
    </source>
</reference>
<feature type="transmembrane region" description="Helical" evidence="12">
    <location>
        <begin position="394"/>
        <end position="412"/>
    </location>
</feature>
<gene>
    <name evidence="15" type="ORF">WJX73_004486</name>
</gene>
<feature type="transmembrane region" description="Helical" evidence="12">
    <location>
        <begin position="350"/>
        <end position="373"/>
    </location>
</feature>
<keyword evidence="9 12" id="KW-0472">Membrane</keyword>
<dbReference type="PROSITE" id="PS51371">
    <property type="entry name" value="CBS"/>
    <property type="match status" value="2"/>
</dbReference>
<proteinExistence type="inferred from homology"/>
<dbReference type="PANTHER" id="PTHR11689:SF89">
    <property type="entry name" value="CHLORIDE CHANNEL PROTEIN"/>
    <property type="match status" value="1"/>
</dbReference>